<dbReference type="InterPro" id="IPR000873">
    <property type="entry name" value="AMP-dep_synth/lig_dom"/>
</dbReference>
<evidence type="ECO:0000256" key="2">
    <source>
        <dbReference type="ARBA" id="ARBA00022840"/>
    </source>
</evidence>
<dbReference type="Pfam" id="PF00501">
    <property type="entry name" value="AMP-binding"/>
    <property type="match status" value="1"/>
</dbReference>
<dbReference type="InterPro" id="IPR042099">
    <property type="entry name" value="ANL_N_sf"/>
</dbReference>
<dbReference type="SUPFAM" id="SSF56801">
    <property type="entry name" value="Acetyl-CoA synthetase-like"/>
    <property type="match status" value="1"/>
</dbReference>
<dbReference type="EMBL" id="BMLI01000002">
    <property type="protein sequence ID" value="GGN06686.1"/>
    <property type="molecule type" value="Genomic_DNA"/>
</dbReference>
<dbReference type="Gene3D" id="3.40.50.12780">
    <property type="entry name" value="N-terminal domain of ligase-like"/>
    <property type="match status" value="1"/>
</dbReference>
<keyword evidence="5" id="KW-1185">Reference proteome</keyword>
<dbReference type="PANTHER" id="PTHR43272">
    <property type="entry name" value="LONG-CHAIN-FATTY-ACID--COA LIGASE"/>
    <property type="match status" value="1"/>
</dbReference>
<evidence type="ECO:0000313" key="4">
    <source>
        <dbReference type="EMBL" id="GGN06686.1"/>
    </source>
</evidence>
<feature type="domain" description="AMP-dependent synthetase/ligase" evidence="3">
    <location>
        <begin position="72"/>
        <end position="295"/>
    </location>
</feature>
<evidence type="ECO:0000313" key="5">
    <source>
        <dbReference type="Proteomes" id="UP000632339"/>
    </source>
</evidence>
<protein>
    <recommendedName>
        <fullName evidence="3">AMP-dependent synthetase/ligase domain-containing protein</fullName>
    </recommendedName>
</protein>
<keyword evidence="2" id="KW-0067">ATP-binding</keyword>
<gene>
    <name evidence="4" type="ORF">GCM10010967_47450</name>
</gene>
<name>A0ABQ2IC45_9BACT</name>
<dbReference type="PANTHER" id="PTHR43272:SF33">
    <property type="entry name" value="AMP-BINDING DOMAIN-CONTAINING PROTEIN-RELATED"/>
    <property type="match status" value="1"/>
</dbReference>
<dbReference type="Pfam" id="PF23562">
    <property type="entry name" value="AMP-binding_C_3"/>
    <property type="match status" value="1"/>
</dbReference>
<dbReference type="Proteomes" id="UP000632339">
    <property type="component" value="Unassembled WGS sequence"/>
</dbReference>
<keyword evidence="1" id="KW-0547">Nucleotide-binding</keyword>
<comment type="caution">
    <text evidence="4">The sequence shown here is derived from an EMBL/GenBank/DDBJ whole genome shotgun (WGS) entry which is preliminary data.</text>
</comment>
<sequence>MYTKRTIIALPEGLSEQDIEDNLLFSDLSFDLVFADKELADSRAFTGVRTILLNTADTPVMRDPATELHSIEPENPFVDIIAFSSGTTASRTLKAFHLYGDRIMNHIGGYVRNFNLTRDDNWVVCHSFSHIVHFEYALGGLIFGYNVSLIDPIDLVLRGKQFNPSALVTVPGIYEQIYEQIRRKIRTDNKKMTLLAEAENDTYTEQNLRKWVNVLQQECAECKEYLGGKLKVMIIGAAPSRLNLKKMFQFLGYPIFEGYGMTEIGMISCNVPGAEKLGTVGIAFEGISLNLADDNVLLVKSEFRCADKYLHEQANSDTFIGNGWINTGDFASIDHEKFVTIEGRKKEVIISDRGKNIIPERIEERIAEIGGVEHCLVYGDNKPYLIALVFVKTLETFDQGYLESALTKINETLPQHEKVIDFLLLRNELSEENQMITRSHKIRRKMVYGRYQEEIEGLYQMVK</sequence>
<evidence type="ECO:0000256" key="1">
    <source>
        <dbReference type="ARBA" id="ARBA00022741"/>
    </source>
</evidence>
<accession>A0ABQ2IC45</accession>
<proteinExistence type="predicted"/>
<evidence type="ECO:0000259" key="3">
    <source>
        <dbReference type="Pfam" id="PF00501"/>
    </source>
</evidence>
<reference evidence="5" key="1">
    <citation type="journal article" date="2019" name="Int. J. Syst. Evol. Microbiol.">
        <title>The Global Catalogue of Microorganisms (GCM) 10K type strain sequencing project: providing services to taxonomists for standard genome sequencing and annotation.</title>
        <authorList>
            <consortium name="The Broad Institute Genomics Platform"/>
            <consortium name="The Broad Institute Genome Sequencing Center for Infectious Disease"/>
            <person name="Wu L."/>
            <person name="Ma J."/>
        </authorList>
    </citation>
    <scope>NUCLEOTIDE SEQUENCE [LARGE SCALE GENOMIC DNA]</scope>
    <source>
        <strain evidence="5">CGMCC 1.6375</strain>
    </source>
</reference>
<organism evidence="4 5">
    <name type="scientific">Dyadobacter beijingensis</name>
    <dbReference type="NCBI Taxonomy" id="365489"/>
    <lineage>
        <taxon>Bacteria</taxon>
        <taxon>Pseudomonadati</taxon>
        <taxon>Bacteroidota</taxon>
        <taxon>Cytophagia</taxon>
        <taxon>Cytophagales</taxon>
        <taxon>Spirosomataceae</taxon>
        <taxon>Dyadobacter</taxon>
    </lineage>
</organism>